<dbReference type="EMBL" id="FOEG01000006">
    <property type="protein sequence ID" value="SEP01481.1"/>
    <property type="molecule type" value="Genomic_DNA"/>
</dbReference>
<comment type="catalytic activity">
    <reaction evidence="8">
        <text>arsenic triglutathione + 3 [thioredoxin]-dithiol + 3 S-adenosyl-L-methionine = trimethylarsine + 3 [thioredoxin]-disulfide + 3 glutathione + 3 S-adenosyl-L-homocysteine + 3 H(+)</text>
        <dbReference type="Rhea" id="RHEA:69432"/>
        <dbReference type="Rhea" id="RHEA-COMP:10698"/>
        <dbReference type="Rhea" id="RHEA-COMP:10700"/>
        <dbReference type="ChEBI" id="CHEBI:15378"/>
        <dbReference type="ChEBI" id="CHEBI:27130"/>
        <dbReference type="ChEBI" id="CHEBI:29950"/>
        <dbReference type="ChEBI" id="CHEBI:50058"/>
        <dbReference type="ChEBI" id="CHEBI:57856"/>
        <dbReference type="ChEBI" id="CHEBI:57925"/>
        <dbReference type="ChEBI" id="CHEBI:59789"/>
        <dbReference type="ChEBI" id="CHEBI:183640"/>
        <dbReference type="EC" id="2.1.1.137"/>
    </reaction>
</comment>
<evidence type="ECO:0000256" key="6">
    <source>
        <dbReference type="ARBA" id="ARBA00047941"/>
    </source>
</evidence>
<dbReference type="CDD" id="cd02440">
    <property type="entry name" value="AdoMet_MTases"/>
    <property type="match status" value="1"/>
</dbReference>
<gene>
    <name evidence="10" type="ORF">SAMN04488052_106137</name>
</gene>
<evidence type="ECO:0000256" key="2">
    <source>
        <dbReference type="ARBA" id="ARBA00022691"/>
    </source>
</evidence>
<evidence type="ECO:0000256" key="3">
    <source>
        <dbReference type="ARBA" id="ARBA00034487"/>
    </source>
</evidence>
<dbReference type="PANTHER" id="PTHR43675">
    <property type="entry name" value="ARSENITE METHYLTRANSFERASE"/>
    <property type="match status" value="1"/>
</dbReference>
<evidence type="ECO:0000259" key="9">
    <source>
        <dbReference type="Pfam" id="PF13847"/>
    </source>
</evidence>
<keyword evidence="10" id="KW-0489">Methyltransferase</keyword>
<protein>
    <recommendedName>
        <fullName evidence="5">Arsenite methyltransferase</fullName>
        <ecNumber evidence="4">2.1.1.137</ecNumber>
    </recommendedName>
</protein>
<reference evidence="10 11" key="1">
    <citation type="submission" date="2016-10" db="EMBL/GenBank/DDBJ databases">
        <authorList>
            <person name="de Groot N.N."/>
        </authorList>
    </citation>
    <scope>NUCLEOTIDE SEQUENCE [LARGE SCALE GENOMIC DNA]</scope>
    <source>
        <strain evidence="10 11">CGMCC 1.6291</strain>
    </source>
</reference>
<dbReference type="Gene3D" id="3.40.50.150">
    <property type="entry name" value="Vaccinia Virus protein VP39"/>
    <property type="match status" value="1"/>
</dbReference>
<dbReference type="EC" id="2.1.1.137" evidence="4"/>
<dbReference type="SUPFAM" id="SSF53335">
    <property type="entry name" value="S-adenosyl-L-methionine-dependent methyltransferases"/>
    <property type="match status" value="1"/>
</dbReference>
<dbReference type="GO" id="GO:0032259">
    <property type="term" value="P:methylation"/>
    <property type="evidence" value="ECO:0007669"/>
    <property type="project" value="UniProtKB-KW"/>
</dbReference>
<comment type="similarity">
    <text evidence="3">Belongs to the methyltransferase superfamily. Arsenite methyltransferase family.</text>
</comment>
<evidence type="ECO:0000256" key="7">
    <source>
        <dbReference type="ARBA" id="ARBA00047943"/>
    </source>
</evidence>
<evidence type="ECO:0000256" key="4">
    <source>
        <dbReference type="ARBA" id="ARBA00034521"/>
    </source>
</evidence>
<sequence>MTTATAIRESGLVNQDALRRKVQDMYRRVAKEPEGDFHFAMGRPLAEELGYPPTDLDRIPRRALESFAGVGHFLPLAAIRAGETVVDLGSGSGADAFLAALYTGPTGRVMGLDMTAEQREKAARLARENGFTNITFHAGYIEETPFDTGSVDVVISNGVINLSAEKDRVFAEIARILRPGGRLALADIVTERQLPETVKCDATLWAACIGGAMQQDDYSGGITAAGLEVVTVDENPQYRFLTDAAQGASRAYGVKSVNLLAIKPA</sequence>
<dbReference type="AlphaFoldDB" id="A0A1H8UE84"/>
<keyword evidence="1 10" id="KW-0808">Transferase</keyword>
<evidence type="ECO:0000256" key="5">
    <source>
        <dbReference type="ARBA" id="ARBA00034545"/>
    </source>
</evidence>
<evidence type="ECO:0000313" key="11">
    <source>
        <dbReference type="Proteomes" id="UP000199657"/>
    </source>
</evidence>
<comment type="catalytic activity">
    <reaction evidence="7">
        <text>arsenic triglutathione + 2 [thioredoxin]-dithiol + 2 S-adenosyl-L-methionine + H2O = dimethylarsinous acid + 2 [thioredoxin]-disulfide + 3 glutathione + 2 S-adenosyl-L-homocysteine + 2 H(+)</text>
        <dbReference type="Rhea" id="RHEA:69464"/>
        <dbReference type="Rhea" id="RHEA-COMP:10698"/>
        <dbReference type="Rhea" id="RHEA-COMP:10700"/>
        <dbReference type="ChEBI" id="CHEBI:15377"/>
        <dbReference type="ChEBI" id="CHEBI:15378"/>
        <dbReference type="ChEBI" id="CHEBI:23808"/>
        <dbReference type="ChEBI" id="CHEBI:29950"/>
        <dbReference type="ChEBI" id="CHEBI:50058"/>
        <dbReference type="ChEBI" id="CHEBI:57856"/>
        <dbReference type="ChEBI" id="CHEBI:57925"/>
        <dbReference type="ChEBI" id="CHEBI:59789"/>
        <dbReference type="ChEBI" id="CHEBI:183640"/>
        <dbReference type="EC" id="2.1.1.137"/>
    </reaction>
</comment>
<dbReference type="InterPro" id="IPR029063">
    <property type="entry name" value="SAM-dependent_MTases_sf"/>
</dbReference>
<feature type="domain" description="Methyltransferase" evidence="9">
    <location>
        <begin position="81"/>
        <end position="219"/>
    </location>
</feature>
<comment type="catalytic activity">
    <reaction evidence="6">
        <text>arsenic triglutathione + [thioredoxin]-dithiol + S-adenosyl-L-methionine + 2 H2O = methylarsonous acid + [thioredoxin]-disulfide + 3 glutathione + S-adenosyl-L-homocysteine + H(+)</text>
        <dbReference type="Rhea" id="RHEA:69460"/>
        <dbReference type="Rhea" id="RHEA-COMP:10698"/>
        <dbReference type="Rhea" id="RHEA-COMP:10700"/>
        <dbReference type="ChEBI" id="CHEBI:15377"/>
        <dbReference type="ChEBI" id="CHEBI:15378"/>
        <dbReference type="ChEBI" id="CHEBI:17826"/>
        <dbReference type="ChEBI" id="CHEBI:29950"/>
        <dbReference type="ChEBI" id="CHEBI:50058"/>
        <dbReference type="ChEBI" id="CHEBI:57856"/>
        <dbReference type="ChEBI" id="CHEBI:57925"/>
        <dbReference type="ChEBI" id="CHEBI:59789"/>
        <dbReference type="ChEBI" id="CHEBI:183640"/>
        <dbReference type="EC" id="2.1.1.137"/>
    </reaction>
</comment>
<dbReference type="RefSeq" id="WP_091644882.1">
    <property type="nucleotide sequence ID" value="NZ_FOEG01000006.1"/>
</dbReference>
<dbReference type="Proteomes" id="UP000199657">
    <property type="component" value="Unassembled WGS sequence"/>
</dbReference>
<evidence type="ECO:0000256" key="8">
    <source>
        <dbReference type="ARBA" id="ARBA00048428"/>
    </source>
</evidence>
<dbReference type="Pfam" id="PF13847">
    <property type="entry name" value="Methyltransf_31"/>
    <property type="match status" value="1"/>
</dbReference>
<keyword evidence="2" id="KW-0949">S-adenosyl-L-methionine</keyword>
<dbReference type="GO" id="GO:0030791">
    <property type="term" value="F:arsenite methyltransferase activity"/>
    <property type="evidence" value="ECO:0007669"/>
    <property type="project" value="UniProtKB-EC"/>
</dbReference>
<organism evidence="10 11">
    <name type="scientific">Aquisalimonas asiatica</name>
    <dbReference type="NCBI Taxonomy" id="406100"/>
    <lineage>
        <taxon>Bacteria</taxon>
        <taxon>Pseudomonadati</taxon>
        <taxon>Pseudomonadota</taxon>
        <taxon>Gammaproteobacteria</taxon>
        <taxon>Chromatiales</taxon>
        <taxon>Ectothiorhodospiraceae</taxon>
        <taxon>Aquisalimonas</taxon>
    </lineage>
</organism>
<keyword evidence="11" id="KW-1185">Reference proteome</keyword>
<dbReference type="PANTHER" id="PTHR43675:SF8">
    <property type="entry name" value="ARSENITE METHYLTRANSFERASE"/>
    <property type="match status" value="1"/>
</dbReference>
<evidence type="ECO:0000256" key="1">
    <source>
        <dbReference type="ARBA" id="ARBA00022679"/>
    </source>
</evidence>
<evidence type="ECO:0000313" key="10">
    <source>
        <dbReference type="EMBL" id="SEP01481.1"/>
    </source>
</evidence>
<dbReference type="OrthoDB" id="9772751at2"/>
<proteinExistence type="inferred from homology"/>
<accession>A0A1H8UE84</accession>
<dbReference type="InterPro" id="IPR026669">
    <property type="entry name" value="Arsenite_MeTrfase-like"/>
</dbReference>
<dbReference type="STRING" id="406100.SAMN04488052_106137"/>
<name>A0A1H8UE84_9GAMM</name>
<dbReference type="InterPro" id="IPR025714">
    <property type="entry name" value="Methyltranfer_dom"/>
</dbReference>